<reference evidence="2 3" key="1">
    <citation type="submission" date="2018-11" db="EMBL/GenBank/DDBJ databases">
        <title>Genome assembly of Steccherinum ochraceum LE-BIN_3174, the white-rot fungus of the Steccherinaceae family (The Residual Polyporoid clade, Polyporales, Basidiomycota).</title>
        <authorList>
            <person name="Fedorova T.V."/>
            <person name="Glazunova O.A."/>
            <person name="Landesman E.O."/>
            <person name="Moiseenko K.V."/>
            <person name="Psurtseva N.V."/>
            <person name="Savinova O.S."/>
            <person name="Shakhova N.V."/>
            <person name="Tyazhelova T.V."/>
            <person name="Vasina D.V."/>
        </authorList>
    </citation>
    <scope>NUCLEOTIDE SEQUENCE [LARGE SCALE GENOMIC DNA]</scope>
    <source>
        <strain evidence="2 3">LE-BIN_3174</strain>
    </source>
</reference>
<feature type="region of interest" description="Disordered" evidence="1">
    <location>
        <begin position="1"/>
        <end position="189"/>
    </location>
</feature>
<keyword evidence="3" id="KW-1185">Reference proteome</keyword>
<feature type="compositionally biased region" description="Polar residues" evidence="1">
    <location>
        <begin position="129"/>
        <end position="138"/>
    </location>
</feature>
<organism evidence="2 3">
    <name type="scientific">Steccherinum ochraceum</name>
    <dbReference type="NCBI Taxonomy" id="92696"/>
    <lineage>
        <taxon>Eukaryota</taxon>
        <taxon>Fungi</taxon>
        <taxon>Dikarya</taxon>
        <taxon>Basidiomycota</taxon>
        <taxon>Agaricomycotina</taxon>
        <taxon>Agaricomycetes</taxon>
        <taxon>Polyporales</taxon>
        <taxon>Steccherinaceae</taxon>
        <taxon>Steccherinum</taxon>
    </lineage>
</organism>
<dbReference type="OrthoDB" id="3259181at2759"/>
<evidence type="ECO:0000313" key="2">
    <source>
        <dbReference type="EMBL" id="TCD63354.1"/>
    </source>
</evidence>
<evidence type="ECO:0000256" key="1">
    <source>
        <dbReference type="SAM" id="MobiDB-lite"/>
    </source>
</evidence>
<name>A0A4R0RM21_9APHY</name>
<dbReference type="AlphaFoldDB" id="A0A4R0RM21"/>
<dbReference type="Proteomes" id="UP000292702">
    <property type="component" value="Unassembled WGS sequence"/>
</dbReference>
<sequence length="342" mass="38381">MFALQSTTPVMLALHSTQPRKRRRLGDDRPAQRPAVPNSSQVFHGSGVRFISPNRYASLPQDPLPDDDDEGVSTEEEIFSPGPSEASSDDSDVDAGGRIPNDEVAFCLSRKTLPLPANGKSKKRVTTRPPRQSAQKAQSAIDGATEGGRRQAQTQTQVEEAVRRSRCTEQPYLRASFNPSTPHRKRMPRSEVRYTSFMKKWRQTQHQNGNFSLETATTDAITPNRVKNIRFARLPRVWIIMSTVRVVFAFCVTARLTSILKVFVISSSIRQTVQELQIAHGHISLADPQVVAYVERLQGATSYTQTTLGAITPWDQDHFEELIAKWQVVRKHSFDEVENTVS</sequence>
<gene>
    <name evidence="2" type="ORF">EIP91_005632</name>
</gene>
<evidence type="ECO:0000313" key="3">
    <source>
        <dbReference type="Proteomes" id="UP000292702"/>
    </source>
</evidence>
<dbReference type="EMBL" id="RWJN01000304">
    <property type="protein sequence ID" value="TCD63354.1"/>
    <property type="molecule type" value="Genomic_DNA"/>
</dbReference>
<proteinExistence type="predicted"/>
<accession>A0A4R0RM21</accession>
<feature type="compositionally biased region" description="Acidic residues" evidence="1">
    <location>
        <begin position="64"/>
        <end position="78"/>
    </location>
</feature>
<protein>
    <submittedName>
        <fullName evidence="2">Uncharacterized protein</fullName>
    </submittedName>
</protein>
<comment type="caution">
    <text evidence="2">The sequence shown here is derived from an EMBL/GenBank/DDBJ whole genome shotgun (WGS) entry which is preliminary data.</text>
</comment>